<dbReference type="PROSITE" id="PS00934">
    <property type="entry name" value="GLYOXALASE_I_1"/>
    <property type="match status" value="1"/>
</dbReference>
<sequence length="113" mass="12407">MPLNASALMQVSLLVSDLDSAADFYRALGLSFAFVEESGRTRYAECVADSVAIILYPRGAENATRIALGFRVDDIDDVSAALTHLSVRFEQPLPHFLRTTDPDGNRVHVSQPR</sequence>
<protein>
    <submittedName>
        <fullName evidence="3">VOC family protein</fullName>
    </submittedName>
</protein>
<keyword evidence="4" id="KW-1185">Reference proteome</keyword>
<name>A0ABY8VWT0_9MYCO</name>
<reference evidence="3 4" key="1">
    <citation type="journal article" date="2023" name="Microbiol. Resour. Announc.">
        <title>Complete Genome Sequence of Mycobacterium wuenschmanii, a novel Nontuberculous Mycobacterium Isolated from a captive population of Amazon Milk Frogs.</title>
        <authorList>
            <person name="Hicks J."/>
            <person name="Zeineldin M."/>
            <person name="Ward H."/>
            <person name="Wuenschmann A."/>
            <person name="Camp P."/>
            <person name="Farrell D."/>
            <person name="Lehman K."/>
            <person name="Thacker T."/>
            <person name="Cuthbert E."/>
        </authorList>
    </citation>
    <scope>NUCLEOTIDE SEQUENCE [LARGE SCALE GENOMIC DNA]</scope>
    <source>
        <strain evidence="3 4">Wuenschmanii</strain>
    </source>
</reference>
<evidence type="ECO:0000313" key="3">
    <source>
        <dbReference type="EMBL" id="WIM88100.1"/>
    </source>
</evidence>
<organism evidence="3 4">
    <name type="scientific">Candidatus Mycobacterium wuenschmannii</name>
    <dbReference type="NCBI Taxonomy" id="3027808"/>
    <lineage>
        <taxon>Bacteria</taxon>
        <taxon>Bacillati</taxon>
        <taxon>Actinomycetota</taxon>
        <taxon>Actinomycetes</taxon>
        <taxon>Mycobacteriales</taxon>
        <taxon>Mycobacteriaceae</taxon>
        <taxon>Mycobacterium</taxon>
    </lineage>
</organism>
<dbReference type="Proteomes" id="UP001236585">
    <property type="component" value="Chromosome"/>
</dbReference>
<dbReference type="InterPro" id="IPR004360">
    <property type="entry name" value="Glyas_Fos-R_dOase_dom"/>
</dbReference>
<dbReference type="SUPFAM" id="SSF54593">
    <property type="entry name" value="Glyoxalase/Bleomycin resistance protein/Dihydroxybiphenyl dioxygenase"/>
    <property type="match status" value="1"/>
</dbReference>
<gene>
    <name evidence="3" type="ORF">PT015_00780</name>
</gene>
<dbReference type="PROSITE" id="PS51819">
    <property type="entry name" value="VOC"/>
    <property type="match status" value="1"/>
</dbReference>
<evidence type="ECO:0000313" key="4">
    <source>
        <dbReference type="Proteomes" id="UP001236585"/>
    </source>
</evidence>
<keyword evidence="1" id="KW-0479">Metal-binding</keyword>
<evidence type="ECO:0000259" key="2">
    <source>
        <dbReference type="PROSITE" id="PS51819"/>
    </source>
</evidence>
<dbReference type="Pfam" id="PF00903">
    <property type="entry name" value="Glyoxalase"/>
    <property type="match status" value="1"/>
</dbReference>
<dbReference type="Gene3D" id="3.10.180.10">
    <property type="entry name" value="2,3-Dihydroxybiphenyl 1,2-Dioxygenase, domain 1"/>
    <property type="match status" value="1"/>
</dbReference>
<dbReference type="InterPro" id="IPR018146">
    <property type="entry name" value="Glyoxalase_1_CS"/>
</dbReference>
<feature type="domain" description="VOC" evidence="2">
    <location>
        <begin position="7"/>
        <end position="113"/>
    </location>
</feature>
<proteinExistence type="predicted"/>
<dbReference type="EMBL" id="CP126981">
    <property type="protein sequence ID" value="WIM88100.1"/>
    <property type="molecule type" value="Genomic_DNA"/>
</dbReference>
<evidence type="ECO:0000256" key="1">
    <source>
        <dbReference type="ARBA" id="ARBA00022723"/>
    </source>
</evidence>
<dbReference type="InterPro" id="IPR029068">
    <property type="entry name" value="Glyas_Bleomycin-R_OHBP_Dase"/>
</dbReference>
<dbReference type="RefSeq" id="WP_285188123.1">
    <property type="nucleotide sequence ID" value="NZ_CP126981.1"/>
</dbReference>
<accession>A0ABY8VWT0</accession>
<dbReference type="InterPro" id="IPR037523">
    <property type="entry name" value="VOC_core"/>
</dbReference>